<dbReference type="NCBIfam" id="NF010921">
    <property type="entry name" value="PRK14341.1"/>
    <property type="match status" value="1"/>
</dbReference>
<dbReference type="CDD" id="cd16444">
    <property type="entry name" value="LipB"/>
    <property type="match status" value="1"/>
</dbReference>
<dbReference type="PANTHER" id="PTHR10993">
    <property type="entry name" value="OCTANOYLTRANSFERASE"/>
    <property type="match status" value="1"/>
</dbReference>
<feature type="active site" description="Acyl-thioester intermediate" evidence="5">
    <location>
        <position position="192"/>
    </location>
</feature>
<dbReference type="InterPro" id="IPR004143">
    <property type="entry name" value="BPL_LPL_catalytic"/>
</dbReference>
<feature type="binding site" evidence="5">
    <location>
        <begin position="161"/>
        <end position="163"/>
    </location>
    <ligand>
        <name>substrate</name>
    </ligand>
</feature>
<comment type="function">
    <text evidence="4 5">Catalyzes the transfer of endogenously produced octanoic acid from octanoyl-acyl-carrier-protein onto the lipoyl domains of lipoate-dependent enzymes. Lipoyl-ACP can also act as a substrate although octanoyl-ACP is likely to be the physiological substrate.</text>
</comment>
<name>A0A511BPC9_9PROT</name>
<evidence type="ECO:0000256" key="2">
    <source>
        <dbReference type="ARBA" id="ARBA00022679"/>
    </source>
</evidence>
<dbReference type="InterPro" id="IPR000544">
    <property type="entry name" value="Octanoyltransferase"/>
</dbReference>
<dbReference type="Proteomes" id="UP000321405">
    <property type="component" value="Unassembled WGS sequence"/>
</dbReference>
<dbReference type="PROSITE" id="PS51733">
    <property type="entry name" value="BPL_LPL_CATALYTIC"/>
    <property type="match status" value="1"/>
</dbReference>
<dbReference type="GO" id="GO:0033819">
    <property type="term" value="F:lipoyl(octanoyl) transferase activity"/>
    <property type="evidence" value="ECO:0007669"/>
    <property type="project" value="UniProtKB-EC"/>
</dbReference>
<comment type="subcellular location">
    <subcellularLocation>
        <location evidence="5">Cytoplasm</location>
    </subcellularLocation>
</comment>
<dbReference type="Pfam" id="PF21948">
    <property type="entry name" value="LplA-B_cat"/>
    <property type="match status" value="1"/>
</dbReference>
<evidence type="ECO:0000256" key="3">
    <source>
        <dbReference type="ARBA" id="ARBA00023315"/>
    </source>
</evidence>
<dbReference type="GO" id="GO:0009249">
    <property type="term" value="P:protein lipoylation"/>
    <property type="evidence" value="ECO:0007669"/>
    <property type="project" value="InterPro"/>
</dbReference>
<dbReference type="RefSeq" id="WP_147093199.1">
    <property type="nucleotide sequence ID" value="NZ_BJVC01000002.1"/>
</dbReference>
<comment type="similarity">
    <text evidence="5">Belongs to the LipB family.</text>
</comment>
<accession>A0A511BPC9</accession>
<dbReference type="HAMAP" id="MF_00013">
    <property type="entry name" value="LipB"/>
    <property type="match status" value="1"/>
</dbReference>
<feature type="binding site" evidence="5">
    <location>
        <begin position="83"/>
        <end position="90"/>
    </location>
    <ligand>
        <name>substrate</name>
    </ligand>
</feature>
<evidence type="ECO:0000256" key="4">
    <source>
        <dbReference type="ARBA" id="ARBA00024732"/>
    </source>
</evidence>
<dbReference type="GO" id="GO:0005737">
    <property type="term" value="C:cytoplasm"/>
    <property type="evidence" value="ECO:0007669"/>
    <property type="project" value="UniProtKB-SubCell"/>
</dbReference>
<comment type="miscellaneous">
    <text evidence="5">In the reaction, the free carboxyl group of octanoic acid is attached via an amide linkage to the epsilon-amino group of a specific lysine residue of lipoyl domains of lipoate-dependent enzymes.</text>
</comment>
<dbReference type="OrthoDB" id="9787061at2"/>
<dbReference type="SUPFAM" id="SSF55681">
    <property type="entry name" value="Class II aaRS and biotin synthetases"/>
    <property type="match status" value="1"/>
</dbReference>
<keyword evidence="8" id="KW-1185">Reference proteome</keyword>
<comment type="pathway">
    <text evidence="1 5">Protein modification; protein lipoylation via endogenous pathway; protein N(6)-(lipoyl)lysine from octanoyl-[acyl-carrier-protein]: step 1/2.</text>
</comment>
<evidence type="ECO:0000313" key="8">
    <source>
        <dbReference type="Proteomes" id="UP000321405"/>
    </source>
</evidence>
<proteinExistence type="inferred from homology"/>
<keyword evidence="3 5" id="KW-0012">Acyltransferase</keyword>
<dbReference type="UniPathway" id="UPA00538">
    <property type="reaction ID" value="UER00592"/>
</dbReference>
<evidence type="ECO:0000313" key="7">
    <source>
        <dbReference type="EMBL" id="GEL02125.1"/>
    </source>
</evidence>
<dbReference type="InterPro" id="IPR045864">
    <property type="entry name" value="aa-tRNA-synth_II/BPL/LPL"/>
</dbReference>
<gene>
    <name evidence="5 7" type="primary">lipB</name>
    <name evidence="7" type="ORF">SSA02_12880</name>
</gene>
<evidence type="ECO:0000256" key="5">
    <source>
        <dbReference type="HAMAP-Rule" id="MF_00013"/>
    </source>
</evidence>
<dbReference type="PANTHER" id="PTHR10993:SF7">
    <property type="entry name" value="LIPOYLTRANSFERASE 2, MITOCHONDRIAL-RELATED"/>
    <property type="match status" value="1"/>
</dbReference>
<organism evidence="7 8">
    <name type="scientific">Swaminathania salitolerans</name>
    <dbReference type="NCBI Taxonomy" id="182838"/>
    <lineage>
        <taxon>Bacteria</taxon>
        <taxon>Pseudomonadati</taxon>
        <taxon>Pseudomonadota</taxon>
        <taxon>Alphaproteobacteria</taxon>
        <taxon>Acetobacterales</taxon>
        <taxon>Acetobacteraceae</taxon>
        <taxon>Swaminathania</taxon>
    </lineage>
</organism>
<reference evidence="7 8" key="1">
    <citation type="submission" date="2019-07" db="EMBL/GenBank/DDBJ databases">
        <title>Whole genome shotgun sequence of Swaminathania salitolerans NBRC 104436.</title>
        <authorList>
            <person name="Hosoyama A."/>
            <person name="Uohara A."/>
            <person name="Ohji S."/>
            <person name="Ichikawa N."/>
        </authorList>
    </citation>
    <scope>NUCLEOTIDE SEQUENCE [LARGE SCALE GENOMIC DNA]</scope>
    <source>
        <strain evidence="7 8">NBRC 104436</strain>
    </source>
</reference>
<dbReference type="InterPro" id="IPR020605">
    <property type="entry name" value="Octanoyltransferase_CS"/>
</dbReference>
<dbReference type="AlphaFoldDB" id="A0A511BPC9"/>
<comment type="caution">
    <text evidence="7">The sequence shown here is derived from an EMBL/GenBank/DDBJ whole genome shotgun (WGS) entry which is preliminary data.</text>
</comment>
<dbReference type="EC" id="2.3.1.181" evidence="5"/>
<feature type="site" description="Lowers pKa of active site Cys" evidence="5">
    <location>
        <position position="158"/>
    </location>
</feature>
<comment type="catalytic activity">
    <reaction evidence="5">
        <text>octanoyl-[ACP] + L-lysyl-[protein] = N(6)-octanoyl-L-lysyl-[protein] + holo-[ACP] + H(+)</text>
        <dbReference type="Rhea" id="RHEA:17665"/>
        <dbReference type="Rhea" id="RHEA-COMP:9636"/>
        <dbReference type="Rhea" id="RHEA-COMP:9685"/>
        <dbReference type="Rhea" id="RHEA-COMP:9752"/>
        <dbReference type="Rhea" id="RHEA-COMP:9928"/>
        <dbReference type="ChEBI" id="CHEBI:15378"/>
        <dbReference type="ChEBI" id="CHEBI:29969"/>
        <dbReference type="ChEBI" id="CHEBI:64479"/>
        <dbReference type="ChEBI" id="CHEBI:78463"/>
        <dbReference type="ChEBI" id="CHEBI:78809"/>
        <dbReference type="EC" id="2.3.1.181"/>
    </reaction>
</comment>
<dbReference type="NCBIfam" id="TIGR00214">
    <property type="entry name" value="lipB"/>
    <property type="match status" value="1"/>
</dbReference>
<sequence>MTDGQAIAEKAIFEKISWKREKTPVPYDRALAVMQQRIEAIRAGETAEHLWFLEHPRLYTAGTSARAEDLVNPEGLPTFKAGRGGQWTYHGPGQRIVYVMLDLQKPHGPTKPRDLRSFVQGLERWIISALSRLGIAGRTEEGRIGVWVDDPLTGCEAKIAALGIRVSRWVSWHGISINLAPDLGDFDGIVPCGIREYGVTSIARFHPGMTMADLDDALLASWPDHFGETPVPSPERLLAAGASRIS</sequence>
<evidence type="ECO:0000256" key="1">
    <source>
        <dbReference type="ARBA" id="ARBA00004821"/>
    </source>
</evidence>
<dbReference type="Gene3D" id="3.30.930.10">
    <property type="entry name" value="Bira Bifunctional Protein, Domain 2"/>
    <property type="match status" value="1"/>
</dbReference>
<dbReference type="EMBL" id="BJVC01000002">
    <property type="protein sequence ID" value="GEL02125.1"/>
    <property type="molecule type" value="Genomic_DNA"/>
</dbReference>
<evidence type="ECO:0000259" key="6">
    <source>
        <dbReference type="PROSITE" id="PS51733"/>
    </source>
</evidence>
<keyword evidence="5" id="KW-0963">Cytoplasm</keyword>
<feature type="binding site" evidence="5">
    <location>
        <begin position="174"/>
        <end position="176"/>
    </location>
    <ligand>
        <name>substrate</name>
    </ligand>
</feature>
<protein>
    <recommendedName>
        <fullName evidence="5">Octanoyltransferase</fullName>
        <ecNumber evidence="5">2.3.1.181</ecNumber>
    </recommendedName>
    <alternativeName>
        <fullName evidence="5">Lipoate-protein ligase B</fullName>
    </alternativeName>
    <alternativeName>
        <fullName evidence="5">Lipoyl/octanoyl transferase</fullName>
    </alternativeName>
    <alternativeName>
        <fullName evidence="5">Octanoyl-[acyl-carrier-protein]-protein N-octanoyltransferase</fullName>
    </alternativeName>
</protein>
<keyword evidence="2 5" id="KW-0808">Transferase</keyword>
<feature type="domain" description="BPL/LPL catalytic" evidence="6">
    <location>
        <begin position="44"/>
        <end position="230"/>
    </location>
</feature>
<dbReference type="PROSITE" id="PS01313">
    <property type="entry name" value="LIPB"/>
    <property type="match status" value="1"/>
</dbReference>